<evidence type="ECO:0000313" key="6">
    <source>
        <dbReference type="EMBL" id="CAB4766895.1"/>
    </source>
</evidence>
<dbReference type="AlphaFoldDB" id="A0A6J6QDF1"/>
<dbReference type="InterPro" id="IPR039424">
    <property type="entry name" value="SBP_5"/>
</dbReference>
<dbReference type="Gene3D" id="3.40.190.10">
    <property type="entry name" value="Periplasmic binding protein-like II"/>
    <property type="match status" value="1"/>
</dbReference>
<evidence type="ECO:0000256" key="2">
    <source>
        <dbReference type="ARBA" id="ARBA00022448"/>
    </source>
</evidence>
<dbReference type="EMBL" id="CAFBQD010000018">
    <property type="protein sequence ID" value="CAB5049542.1"/>
    <property type="molecule type" value="Genomic_DNA"/>
</dbReference>
<evidence type="ECO:0000313" key="5">
    <source>
        <dbReference type="EMBL" id="CAB4705854.1"/>
    </source>
</evidence>
<evidence type="ECO:0000313" key="7">
    <source>
        <dbReference type="EMBL" id="CAB4806163.1"/>
    </source>
</evidence>
<evidence type="ECO:0000259" key="4">
    <source>
        <dbReference type="Pfam" id="PF00496"/>
    </source>
</evidence>
<protein>
    <submittedName>
        <fullName evidence="5">Unannotated protein</fullName>
    </submittedName>
</protein>
<dbReference type="GO" id="GO:0042597">
    <property type="term" value="C:periplasmic space"/>
    <property type="evidence" value="ECO:0007669"/>
    <property type="project" value="UniProtKB-ARBA"/>
</dbReference>
<name>A0A6J6QDF1_9ZZZZ</name>
<dbReference type="PANTHER" id="PTHR30290:SF9">
    <property type="entry name" value="OLIGOPEPTIDE-BINDING PROTEIN APPA"/>
    <property type="match status" value="1"/>
</dbReference>
<dbReference type="GO" id="GO:1904680">
    <property type="term" value="F:peptide transmembrane transporter activity"/>
    <property type="evidence" value="ECO:0007669"/>
    <property type="project" value="TreeGrafter"/>
</dbReference>
<evidence type="ECO:0000313" key="11">
    <source>
        <dbReference type="EMBL" id="CAB5056463.1"/>
    </source>
</evidence>
<dbReference type="GO" id="GO:0015833">
    <property type="term" value="P:peptide transport"/>
    <property type="evidence" value="ECO:0007669"/>
    <property type="project" value="TreeGrafter"/>
</dbReference>
<evidence type="ECO:0000313" key="9">
    <source>
        <dbReference type="EMBL" id="CAB4988115.1"/>
    </source>
</evidence>
<accession>A0A6J6QDF1</accession>
<gene>
    <name evidence="5" type="ORF">UFOPK2627_00752</name>
    <name evidence="6" type="ORF">UFOPK2879_00758</name>
    <name evidence="7" type="ORF">UFOPK3078_00680</name>
    <name evidence="8" type="ORF">UFOPK3288_00857</name>
    <name evidence="9" type="ORF">UFOPK3990_00894</name>
    <name evidence="10" type="ORF">UFOPK4245_00803</name>
    <name evidence="11" type="ORF">UFOPK4337_00574</name>
</gene>
<dbReference type="PIRSF" id="PIRSF002741">
    <property type="entry name" value="MppA"/>
    <property type="match status" value="1"/>
</dbReference>
<dbReference type="Gene3D" id="3.10.105.10">
    <property type="entry name" value="Dipeptide-binding Protein, Domain 3"/>
    <property type="match status" value="1"/>
</dbReference>
<dbReference type="EMBL" id="CAFBQM010000017">
    <property type="protein sequence ID" value="CAB5056463.1"/>
    <property type="molecule type" value="Genomic_DNA"/>
</dbReference>
<comment type="similarity">
    <text evidence="1">Belongs to the bacterial solute-binding protein 5 family.</text>
</comment>
<dbReference type="SUPFAM" id="SSF53850">
    <property type="entry name" value="Periplasmic binding protein-like II"/>
    <property type="match status" value="1"/>
</dbReference>
<reference evidence="5" key="1">
    <citation type="submission" date="2020-05" db="EMBL/GenBank/DDBJ databases">
        <authorList>
            <person name="Chiriac C."/>
            <person name="Salcher M."/>
            <person name="Ghai R."/>
            <person name="Kavagutti S V."/>
        </authorList>
    </citation>
    <scope>NUCLEOTIDE SEQUENCE</scope>
</reference>
<dbReference type="GO" id="GO:0043190">
    <property type="term" value="C:ATP-binding cassette (ABC) transporter complex"/>
    <property type="evidence" value="ECO:0007669"/>
    <property type="project" value="InterPro"/>
</dbReference>
<dbReference type="InterPro" id="IPR000914">
    <property type="entry name" value="SBP_5_dom"/>
</dbReference>
<sequence length="612" mass="66164">MKKNRGAKVALAVLAVAGLALGTLSPANAATRSTVVIVDSNTFTSLNPSQPDHNLVLNGNVAYLSSMGFAYYNNKVDYVRNTAFGTYKITKRTASEFKVKYTVNKGVKWSDGTPITGVDLLLSHILSSNDYSIAAGLGDPASDTLQSFDSLGYNGAYNELIKDVSIASDRMSVVLTYKKFFPDWELYGPGPSPVHTLMALANGEKKLGTYPHNVALKSKFLTAYQSKDTATLKKIAKVWSDAYDITTVDSKTNPLLLVGNGPYLVSSIVKDQTVTMKLNPNYNSGPATSGIETVVFKTIPDSTAAAQALANKEVDVYEAIATADSVAALNKIGSAVNVDGFAISSYEHVEVRSGSAQGVKDKYTGPFAGYSQQAKDLRTAFLLAYPRQEIIDKIVKPVNPKAVVMNSLQYFPGETAYKKMVADSGAEKFTEGTQAQRTAAALALVKKYYPNAGTTGVKIKMLWGQPSNPRRAAEAALVKAEEAKAGFDVDITPTQGWSAFLEDNKYDVQFYAWSKTAVTQSGNYGSYKSTESQTGYENATVDEIVSSLETDVLTPAQIYAKYVAVEKILIADAVSIPIFQWPGVVAYNSDLKGMDPAPLSPTVLWNVWDWHF</sequence>
<dbReference type="Pfam" id="PF00496">
    <property type="entry name" value="SBP_bac_5"/>
    <property type="match status" value="1"/>
</dbReference>
<evidence type="ECO:0000313" key="10">
    <source>
        <dbReference type="EMBL" id="CAB5049542.1"/>
    </source>
</evidence>
<evidence type="ECO:0000313" key="8">
    <source>
        <dbReference type="EMBL" id="CAB4854627.1"/>
    </source>
</evidence>
<dbReference type="PANTHER" id="PTHR30290">
    <property type="entry name" value="PERIPLASMIC BINDING COMPONENT OF ABC TRANSPORTER"/>
    <property type="match status" value="1"/>
</dbReference>
<keyword evidence="2" id="KW-0813">Transport</keyword>
<feature type="domain" description="Solute-binding protein family 5" evidence="4">
    <location>
        <begin position="99"/>
        <end position="529"/>
    </location>
</feature>
<dbReference type="EMBL" id="CAFBLC010000025">
    <property type="protein sequence ID" value="CAB4854627.1"/>
    <property type="molecule type" value="Genomic_DNA"/>
</dbReference>
<organism evidence="5">
    <name type="scientific">freshwater metagenome</name>
    <dbReference type="NCBI Taxonomy" id="449393"/>
    <lineage>
        <taxon>unclassified sequences</taxon>
        <taxon>metagenomes</taxon>
        <taxon>ecological metagenomes</taxon>
    </lineage>
</organism>
<proteinExistence type="inferred from homology"/>
<evidence type="ECO:0000256" key="1">
    <source>
        <dbReference type="ARBA" id="ARBA00005695"/>
    </source>
</evidence>
<dbReference type="InterPro" id="IPR030678">
    <property type="entry name" value="Peptide/Ni-bd"/>
</dbReference>
<keyword evidence="3" id="KW-0732">Signal</keyword>
<evidence type="ECO:0000256" key="3">
    <source>
        <dbReference type="ARBA" id="ARBA00022729"/>
    </source>
</evidence>
<dbReference type="EMBL" id="CAFAAU010000015">
    <property type="protein sequence ID" value="CAB4806163.1"/>
    <property type="molecule type" value="Genomic_DNA"/>
</dbReference>
<dbReference type="EMBL" id="CAFBOQ010000025">
    <property type="protein sequence ID" value="CAB4988115.1"/>
    <property type="molecule type" value="Genomic_DNA"/>
</dbReference>
<dbReference type="EMBL" id="CAEZYA010000021">
    <property type="protein sequence ID" value="CAB4705854.1"/>
    <property type="molecule type" value="Genomic_DNA"/>
</dbReference>
<dbReference type="Gene3D" id="3.90.76.10">
    <property type="entry name" value="Dipeptide-binding Protein, Domain 1"/>
    <property type="match status" value="1"/>
</dbReference>
<dbReference type="EMBL" id="CAEZZN010000021">
    <property type="protein sequence ID" value="CAB4766895.1"/>
    <property type="molecule type" value="Genomic_DNA"/>
</dbReference>